<dbReference type="InterPro" id="IPR017441">
    <property type="entry name" value="Protein_kinase_ATP_BS"/>
</dbReference>
<dbReference type="FunFam" id="3.80.10.10:FF:000233">
    <property type="entry name" value="Leucine-rich repeat receptor-like protein kinase TDR"/>
    <property type="match status" value="1"/>
</dbReference>
<dbReference type="Pfam" id="PF08263">
    <property type="entry name" value="LRRNT_2"/>
    <property type="match status" value="1"/>
</dbReference>
<dbReference type="PROSITE" id="PS00109">
    <property type="entry name" value="PROTEIN_KINASE_TYR"/>
    <property type="match status" value="2"/>
</dbReference>
<dbReference type="SUPFAM" id="SSF52047">
    <property type="entry name" value="RNI-like"/>
    <property type="match status" value="1"/>
</dbReference>
<evidence type="ECO:0000256" key="2">
    <source>
        <dbReference type="ARBA" id="ARBA00012513"/>
    </source>
</evidence>
<comment type="catalytic activity">
    <reaction evidence="16">
        <text>L-threonyl-[protein] + ATP = O-phospho-L-threonyl-[protein] + ADP + H(+)</text>
        <dbReference type="Rhea" id="RHEA:46608"/>
        <dbReference type="Rhea" id="RHEA-COMP:11060"/>
        <dbReference type="Rhea" id="RHEA-COMP:11605"/>
        <dbReference type="ChEBI" id="CHEBI:15378"/>
        <dbReference type="ChEBI" id="CHEBI:30013"/>
        <dbReference type="ChEBI" id="CHEBI:30616"/>
        <dbReference type="ChEBI" id="CHEBI:61977"/>
        <dbReference type="ChEBI" id="CHEBI:456216"/>
        <dbReference type="EC" id="2.7.11.1"/>
    </reaction>
</comment>
<dbReference type="Gene3D" id="3.30.200.20">
    <property type="entry name" value="Phosphorylase Kinase, domain 1"/>
    <property type="match status" value="1"/>
</dbReference>
<dbReference type="EnsemblPlants" id="EMT26261">
    <property type="protein sequence ID" value="EMT26261"/>
    <property type="gene ID" value="F775_13584"/>
</dbReference>
<dbReference type="InterPro" id="IPR032675">
    <property type="entry name" value="LRR_dom_sf"/>
</dbReference>
<dbReference type="InterPro" id="IPR001611">
    <property type="entry name" value="Leu-rich_rpt"/>
</dbReference>
<keyword evidence="8" id="KW-0732">Signal</keyword>
<dbReference type="GO" id="GO:0009791">
    <property type="term" value="P:post-embryonic development"/>
    <property type="evidence" value="ECO:0007669"/>
    <property type="project" value="UniProtKB-ARBA"/>
</dbReference>
<dbReference type="GO" id="GO:0005886">
    <property type="term" value="C:plasma membrane"/>
    <property type="evidence" value="ECO:0007669"/>
    <property type="project" value="UniProtKB-SubCell"/>
</dbReference>
<keyword evidence="5" id="KW-0433">Leucine-rich repeat</keyword>
<evidence type="ECO:0000256" key="14">
    <source>
        <dbReference type="ARBA" id="ARBA00023136"/>
    </source>
</evidence>
<dbReference type="InterPro" id="IPR011009">
    <property type="entry name" value="Kinase-like_dom_sf"/>
</dbReference>
<dbReference type="FunFam" id="3.80.10.10:FF:000400">
    <property type="entry name" value="Nuclear pore complex protein NUP107"/>
    <property type="match status" value="1"/>
</dbReference>
<evidence type="ECO:0000256" key="7">
    <source>
        <dbReference type="ARBA" id="ARBA00022692"/>
    </source>
</evidence>
<keyword evidence="4" id="KW-0723">Serine/threonine-protein kinase</keyword>
<keyword evidence="12" id="KW-0067">ATP-binding</keyword>
<keyword evidence="3" id="KW-1003">Cell membrane</keyword>
<dbReference type="GO" id="GO:0005524">
    <property type="term" value="F:ATP binding"/>
    <property type="evidence" value="ECO:0007669"/>
    <property type="project" value="UniProtKB-UniRule"/>
</dbReference>
<evidence type="ECO:0000256" key="10">
    <source>
        <dbReference type="ARBA" id="ARBA00022741"/>
    </source>
</evidence>
<comment type="subcellular location">
    <subcellularLocation>
        <location evidence="1">Cell membrane</location>
        <topology evidence="1">Single-pass membrane protein</topology>
    </subcellularLocation>
</comment>
<dbReference type="InterPro" id="IPR000719">
    <property type="entry name" value="Prot_kinase_dom"/>
</dbReference>
<dbReference type="AlphaFoldDB" id="M8CRJ6"/>
<dbReference type="Pfam" id="PF13855">
    <property type="entry name" value="LRR_8"/>
    <property type="match status" value="1"/>
</dbReference>
<dbReference type="FunFam" id="3.30.200.20:FF:000557">
    <property type="entry name" value="LRR receptor-like serine/threonine-protein kinase RPK2"/>
    <property type="match status" value="1"/>
</dbReference>
<evidence type="ECO:0000256" key="8">
    <source>
        <dbReference type="ARBA" id="ARBA00022729"/>
    </source>
</evidence>
<dbReference type="InterPro" id="IPR051420">
    <property type="entry name" value="Ser_Thr_Kinases_DiverseReg"/>
</dbReference>
<evidence type="ECO:0000256" key="6">
    <source>
        <dbReference type="ARBA" id="ARBA00022679"/>
    </source>
</evidence>
<dbReference type="InterPro" id="IPR003591">
    <property type="entry name" value="Leu-rich_rpt_typical-subtyp"/>
</dbReference>
<dbReference type="SMART" id="SM00369">
    <property type="entry name" value="LRR_TYP"/>
    <property type="match status" value="9"/>
</dbReference>
<dbReference type="PROSITE" id="PS50011">
    <property type="entry name" value="PROTEIN_KINASE_DOM"/>
    <property type="match status" value="1"/>
</dbReference>
<keyword evidence="10" id="KW-0547">Nucleotide-binding</keyword>
<sequence>MRRHDHRQARASSRDTLLLALLLFLLLSSSQLRGASSAPGEAEALLEWKDSLPLTAAAAGALASWDRAAAANSSFAVCSWHGMTCDVFGRVVGVDVSGAGIDGTLDALDLSSLPSLGSLNLSYNALVGPFPSNVSAPLLNITSVDLSNNNLSGPIPPALPAYMPNLEHLNLSSNQFAGEIPPSVSNLTRLQSLVLGKNSFSGGIPPALGSISRLRVLELHSNPLGGAIPASLGKLRSLERINVSIAQLESTLPTELSHCTNLSVIGLAVNKLSGKLPLSWAKLRRVREFNVSKNMLTGEILPDYFTAWTRLTVFQADKNRFIGVIPAEVGMASGLEFLSFATNNLSGEIPAIIGSLTNLKLLDLAENEFSGTIPRTIGNLTRLETLRLYNNKLTGRLPDELGNMRALQKISVSTNMLDGELPAGLVRLPNLVYIVAFDNFFSGTIPPISSRQLTVVSMANNNFSGELPPGLCLSASRLMYLGLDSNQFTGTVPACYRNLTKLVRIRMSRNRLTGDVSQVLGLHPNLYYIDLSGNAFGGELPEHWAQFQSLLYLNLDRNKITGTIPPGFGDMAALKDLSLAANHLAGAIPPELGKLQLLNVNLRHNMLSGPIPSTLGNVTTMLLLDLSGNELDGGVPVELTKLDRMWYLNLSSNNLTGAVPALLGKMSSLSDLDLSGNPGLCGDVAGLKSCSLVSTGAGVGSRRHNIRLVLAVALSVVGALMFFVAAVALLLVRPGRCGDVAGLKSCSLVSTGAGVGSRRHNIRLVLAVALSVVGAPMFFVAAGGLMFCAAAVPLRLVRKKRRTDEDTEETTASGSGTTDLQASIWSKDVEFSFGEILAATEHFNEAYCIGKGSFGSVYHAKVPGGHSLAVKKLDVSETGDACWGISEKSFENEVRALTHVRHRNIVKLHGFCATGGYMYLVYERVERGSLGKVLYMGGERSGERFDWPARMRAIRGLASALAYLHHDCSPPMIHRDVSVNNVLLDAEYETRLSDFGTARGLASALAYLHHDCSPPMIHRDVSVNNVLLDAEYETRLSDFGTARSLAPGRSNCTSVAGSYGYMAPELAYLRVTTKCDVYSFGVVAMEILTGKFPGGLISSLYSLDEAQAEAGRARREAYLRVTTKCDVYSFGVVAMEILTGKFPGGLISSLYSLAEAQAGVGKSAALLLVRDLVDQRLDGPAEQMAAQVVFVFVVALSCVRTNPDARPDMRTVAQELSARRRSTLDKPFAGIMIGDLVSSRV</sequence>
<keyword evidence="11" id="KW-0418">Kinase</keyword>
<dbReference type="Pfam" id="PF00560">
    <property type="entry name" value="LRR_1"/>
    <property type="match status" value="8"/>
</dbReference>
<evidence type="ECO:0000256" key="17">
    <source>
        <dbReference type="ARBA" id="ARBA00048679"/>
    </source>
</evidence>
<evidence type="ECO:0000256" key="15">
    <source>
        <dbReference type="ARBA" id="ARBA00023180"/>
    </source>
</evidence>
<evidence type="ECO:0000256" key="1">
    <source>
        <dbReference type="ARBA" id="ARBA00004162"/>
    </source>
</evidence>
<keyword evidence="6" id="KW-0808">Transferase</keyword>
<comment type="catalytic activity">
    <reaction evidence="17">
        <text>L-seryl-[protein] + ATP = O-phospho-L-seryl-[protein] + ADP + H(+)</text>
        <dbReference type="Rhea" id="RHEA:17989"/>
        <dbReference type="Rhea" id="RHEA-COMP:9863"/>
        <dbReference type="Rhea" id="RHEA-COMP:11604"/>
        <dbReference type="ChEBI" id="CHEBI:15378"/>
        <dbReference type="ChEBI" id="CHEBI:29999"/>
        <dbReference type="ChEBI" id="CHEBI:30616"/>
        <dbReference type="ChEBI" id="CHEBI:83421"/>
        <dbReference type="ChEBI" id="CHEBI:456216"/>
        <dbReference type="EC" id="2.7.11.1"/>
    </reaction>
</comment>
<keyword evidence="15" id="KW-0325">Glycoprotein</keyword>
<evidence type="ECO:0000256" key="4">
    <source>
        <dbReference type="ARBA" id="ARBA00022527"/>
    </source>
</evidence>
<keyword evidence="7" id="KW-0812">Transmembrane</keyword>
<dbReference type="GO" id="GO:0004674">
    <property type="term" value="F:protein serine/threonine kinase activity"/>
    <property type="evidence" value="ECO:0007669"/>
    <property type="project" value="UniProtKB-KW"/>
</dbReference>
<name>M8CRJ6_AEGTA</name>
<evidence type="ECO:0000313" key="19">
    <source>
        <dbReference type="EnsemblPlants" id="EMT26261"/>
    </source>
</evidence>
<keyword evidence="9" id="KW-0677">Repeat</keyword>
<dbReference type="Gene3D" id="3.80.10.10">
    <property type="entry name" value="Ribonuclease Inhibitor"/>
    <property type="match status" value="2"/>
</dbReference>
<dbReference type="InterPro" id="IPR008266">
    <property type="entry name" value="Tyr_kinase_AS"/>
</dbReference>
<dbReference type="PANTHER" id="PTHR48005:SF51">
    <property type="entry name" value="PROTEIN KINASE DOMAIN-CONTAINING PROTEIN"/>
    <property type="match status" value="1"/>
</dbReference>
<evidence type="ECO:0000256" key="12">
    <source>
        <dbReference type="ARBA" id="ARBA00022840"/>
    </source>
</evidence>
<evidence type="ECO:0000256" key="9">
    <source>
        <dbReference type="ARBA" id="ARBA00022737"/>
    </source>
</evidence>
<dbReference type="Gene3D" id="1.10.510.10">
    <property type="entry name" value="Transferase(Phosphotransferase) domain 1"/>
    <property type="match status" value="3"/>
</dbReference>
<dbReference type="InterPro" id="IPR013210">
    <property type="entry name" value="LRR_N_plant-typ"/>
</dbReference>
<keyword evidence="13" id="KW-1133">Transmembrane helix</keyword>
<evidence type="ECO:0000256" key="16">
    <source>
        <dbReference type="ARBA" id="ARBA00047899"/>
    </source>
</evidence>
<proteinExistence type="predicted"/>
<evidence type="ECO:0000256" key="13">
    <source>
        <dbReference type="ARBA" id="ARBA00022989"/>
    </source>
</evidence>
<dbReference type="SUPFAM" id="SSF56112">
    <property type="entry name" value="Protein kinase-like (PK-like)"/>
    <property type="match status" value="3"/>
</dbReference>
<keyword evidence="14" id="KW-0472">Membrane</keyword>
<dbReference type="EC" id="2.7.11.1" evidence="2"/>
<dbReference type="FunFam" id="3.80.10.10:FF:000383">
    <property type="entry name" value="Leucine-rich repeat receptor protein kinase EMS1"/>
    <property type="match status" value="1"/>
</dbReference>
<dbReference type="PROSITE" id="PS00107">
    <property type="entry name" value="PROTEIN_KINASE_ATP"/>
    <property type="match status" value="1"/>
</dbReference>
<evidence type="ECO:0000256" key="5">
    <source>
        <dbReference type="ARBA" id="ARBA00022614"/>
    </source>
</evidence>
<dbReference type="Pfam" id="PF00069">
    <property type="entry name" value="Pkinase"/>
    <property type="match status" value="1"/>
</dbReference>
<evidence type="ECO:0000256" key="3">
    <source>
        <dbReference type="ARBA" id="ARBA00022475"/>
    </source>
</evidence>
<dbReference type="SUPFAM" id="SSF52058">
    <property type="entry name" value="L domain-like"/>
    <property type="match status" value="2"/>
</dbReference>
<reference evidence="19" key="1">
    <citation type="submission" date="2015-06" db="UniProtKB">
        <authorList>
            <consortium name="EnsemblPlants"/>
        </authorList>
    </citation>
    <scope>IDENTIFICATION</scope>
</reference>
<protein>
    <recommendedName>
        <fullName evidence="2">non-specific serine/threonine protein kinase</fullName>
        <ecNumber evidence="2">2.7.11.1</ecNumber>
    </recommendedName>
</protein>
<feature type="domain" description="Protein kinase" evidence="18">
    <location>
        <begin position="843"/>
        <end position="1229"/>
    </location>
</feature>
<accession>M8CRJ6</accession>
<evidence type="ECO:0000256" key="11">
    <source>
        <dbReference type="ARBA" id="ARBA00022777"/>
    </source>
</evidence>
<evidence type="ECO:0000259" key="18">
    <source>
        <dbReference type="PROSITE" id="PS50011"/>
    </source>
</evidence>
<organism evidence="19">
    <name type="scientific">Aegilops tauschii</name>
    <name type="common">Tausch's goatgrass</name>
    <name type="synonym">Aegilops squarrosa</name>
    <dbReference type="NCBI Taxonomy" id="37682"/>
    <lineage>
        <taxon>Eukaryota</taxon>
        <taxon>Viridiplantae</taxon>
        <taxon>Streptophyta</taxon>
        <taxon>Embryophyta</taxon>
        <taxon>Tracheophyta</taxon>
        <taxon>Spermatophyta</taxon>
        <taxon>Magnoliopsida</taxon>
        <taxon>Liliopsida</taxon>
        <taxon>Poales</taxon>
        <taxon>Poaceae</taxon>
        <taxon>BOP clade</taxon>
        <taxon>Pooideae</taxon>
        <taxon>Triticodae</taxon>
        <taxon>Triticeae</taxon>
        <taxon>Triticinae</taxon>
        <taxon>Aegilops</taxon>
    </lineage>
</organism>
<dbReference type="PANTHER" id="PTHR48005">
    <property type="entry name" value="LEUCINE RICH REPEAT KINASE 2"/>
    <property type="match status" value="1"/>
</dbReference>
<dbReference type="FunFam" id="3.80.10.10:FF:000221">
    <property type="entry name" value="Leucine-rich repeat receptor-like protein kinase PXL1"/>
    <property type="match status" value="1"/>
</dbReference>